<sequence length="1622" mass="180839">MASSSAMSEKLAPIMATLMARQNPESLSTQEHHTSANQMKKLLCEFINSILTDLDAVAAQLSRKTGGTPHSESFWQFLHHCLDAFPECFVSLEPQSNHEGMPVTSTSHGTAAQIQGNKICKSGKVFTSWILSRILCVLAEPDCSLLHDKSISAILSLLQLVKGKDLVFYNKCLKEFVTILEDLVTVDETLLSLHSPPVEAFPLYLGHFQFTESCDNEKELNMVKKLMCIKHAEDRYALQEAVSKIISHVISDVYQFAQSSVASLWIICCQLLRTGLLRIKQTALDIMTGLLPWSGLPRVPVLDQFVKCLCSLLELLVSGVAAKIPVNGREKVTTLEVSIAKCLEVLSRDLSARDHSQHTSSTSEGLLYVFPSWHVNHFLLKLRSTLHGGGLQKFLTRELKRAVCQFVAHIYKNVPINTGCTVLSSQCNVRDDINECLVSYIGNEQEQQFLVSCLCEAVNVEIRTNRKATVSSKSLQLTTLGMDPGQPSAGMIESKSRKTPKKRKILTTSQPPLPVKEERKTALSVTMARLLERFKVLSSSVLQKANEVLPHLDEFICELEGIRVITELMVHLCSRQMKNSSGESPSDLSEIKDFFTSLDLTHLFSVLKTSLQIMVQIAEQSPQGTDTRNILDSSFKKLVLISGALYSISDLIHIPFDLCQFLIFLVSIHWLSQCDPPWIDLPRGFGLPIDGMARVGRSLGPVIGKESQAVCLHLLAVLDAAPTWRTQVFLLVLKDSTFDTKIAALKCLPLLLSSLGSFSFHLITEFLPGLLSCCEAVQHEIAKVIGSLACVLTENTVIRKLKEELSFDDPVCSSITFICPDCDRNLSNKAGDGEENKIHAIVNAAIFTQYLQLLSPDTNSSIKCAFINSMKRIFTHMAFTPDNAAHSSIVSATCFDLIEDPDFDVRMSFSNVVPHIVKPGGADSNDNMQQTVISKLKKVFVEASSQRNHKLQETVVLTIGQLGRIAEGELLLVVIVSLLESLTAHSQLIRAIAFKQVQEVAKFQGKQLKDLFAGFKQSICKFVVDAIDKIQSQNPAAKVSLDVVSEVASVFEFRDVHSFLKNTLRFVIPYLVKIASPSSSAILRHIAKELKMHRREMLLENFKYIFSFLVRTCSPSELEKALGYVQKETDVELGSLLRSEAQSVYNQLLLYLSVSYNKVFSGLAMLASKDDTYTGPKDLQTTQHLANFLQSRLLGILAFYNTVLLTNTDLEEKRLALESLTKLMQVMGRKFITTVRVKVMGILRLCLRFQDKGFPELSCDAWESFVRNVELSSLGPMLSQVVVTLLPYLNKLPARVTQIFHFLIVENKASLQENFHEIYFLPDIPELRRVSAVLRSCSGKASKNMDLQAQLRQSLKGISHESADVQRHALSKLKQLLHDNQATLHGYVLSNETVNPIIPQLISVLMSSCRETDSEAKILVAECLGELGAVDPGRLDKLTHDPVDEQTVFESGCDDMKFAVELINQLVQAFLAAHDTRAQDCSAYAIQEVLLTYECSESKKDGLWHEFPEHIQEVLRPHLYSKYLSSTTPTGLAFQSPSTGVQGAEFSMKWVSTWTSYMITKVKSKKPSHMFQACSKIFKHDVKTALFLLPHVPAVCAVRWYTRRCRGGICRDHGSSYSSEKK</sequence>
<dbReference type="InterPro" id="IPR016024">
    <property type="entry name" value="ARM-type_fold"/>
</dbReference>
<feature type="domain" description="UME" evidence="1">
    <location>
        <begin position="1185"/>
        <end position="1291"/>
    </location>
</feature>
<evidence type="ECO:0000259" key="1">
    <source>
        <dbReference type="SMART" id="SM00802"/>
    </source>
</evidence>
<dbReference type="Pfam" id="PF25032">
    <property type="entry name" value="N-HEAT_ATR"/>
    <property type="match status" value="1"/>
</dbReference>
<dbReference type="SMART" id="SM00802">
    <property type="entry name" value="UME"/>
    <property type="match status" value="1"/>
</dbReference>
<organism evidence="2 3">
    <name type="scientific">Desmophyllum pertusum</name>
    <dbReference type="NCBI Taxonomy" id="174260"/>
    <lineage>
        <taxon>Eukaryota</taxon>
        <taxon>Metazoa</taxon>
        <taxon>Cnidaria</taxon>
        <taxon>Anthozoa</taxon>
        <taxon>Hexacorallia</taxon>
        <taxon>Scleractinia</taxon>
        <taxon>Caryophylliina</taxon>
        <taxon>Caryophylliidae</taxon>
        <taxon>Desmophyllum</taxon>
    </lineage>
</organism>
<dbReference type="SUPFAM" id="SSF48371">
    <property type="entry name" value="ARM repeat"/>
    <property type="match status" value="1"/>
</dbReference>
<dbReference type="EMBL" id="MU825462">
    <property type="protein sequence ID" value="KAJ7388529.1"/>
    <property type="molecule type" value="Genomic_DNA"/>
</dbReference>
<dbReference type="Pfam" id="PF08064">
    <property type="entry name" value="UME"/>
    <property type="match status" value="1"/>
</dbReference>
<proteinExistence type="predicted"/>
<dbReference type="Proteomes" id="UP001163046">
    <property type="component" value="Unassembled WGS sequence"/>
</dbReference>
<keyword evidence="3" id="KW-1185">Reference proteome</keyword>
<gene>
    <name evidence="2" type="ORF">OS493_037046</name>
</gene>
<protein>
    <recommendedName>
        <fullName evidence="1">UME domain-containing protein</fullName>
    </recommendedName>
</protein>
<dbReference type="InterPro" id="IPR012993">
    <property type="entry name" value="UME"/>
</dbReference>
<dbReference type="InterPro" id="IPR011989">
    <property type="entry name" value="ARM-like"/>
</dbReference>
<evidence type="ECO:0000313" key="3">
    <source>
        <dbReference type="Proteomes" id="UP001163046"/>
    </source>
</evidence>
<reference evidence="2" key="1">
    <citation type="submission" date="2023-01" db="EMBL/GenBank/DDBJ databases">
        <title>Genome assembly of the deep-sea coral Lophelia pertusa.</title>
        <authorList>
            <person name="Herrera S."/>
            <person name="Cordes E."/>
        </authorList>
    </citation>
    <scope>NUCLEOTIDE SEQUENCE</scope>
    <source>
        <strain evidence="2">USNM1676648</strain>
        <tissue evidence="2">Polyp</tissue>
    </source>
</reference>
<accession>A0A9X0D887</accession>
<evidence type="ECO:0000313" key="2">
    <source>
        <dbReference type="EMBL" id="KAJ7388529.1"/>
    </source>
</evidence>
<dbReference type="InterPro" id="IPR056803">
    <property type="entry name" value="ATR-like_N-HEAT"/>
</dbReference>
<comment type="caution">
    <text evidence="2">The sequence shown here is derived from an EMBL/GenBank/DDBJ whole genome shotgun (WGS) entry which is preliminary data.</text>
</comment>
<dbReference type="GO" id="GO:0004674">
    <property type="term" value="F:protein serine/threonine kinase activity"/>
    <property type="evidence" value="ECO:0007669"/>
    <property type="project" value="InterPro"/>
</dbReference>
<dbReference type="OrthoDB" id="381190at2759"/>
<name>A0A9X0D887_9CNID</name>
<dbReference type="Gene3D" id="1.25.10.10">
    <property type="entry name" value="Leucine-rich Repeat Variant"/>
    <property type="match status" value="2"/>
</dbReference>